<feature type="compositionally biased region" description="Basic residues" evidence="1">
    <location>
        <begin position="10"/>
        <end position="24"/>
    </location>
</feature>
<feature type="region of interest" description="Disordered" evidence="1">
    <location>
        <begin position="44"/>
        <end position="80"/>
    </location>
</feature>
<sequence>MNSGHACGTRPKRQPPVHGINTRRHCIERDRDALVSCRLDDRVGHAQAQVAQRQKQHDEPQTREPRPASEDRSHDELSLN</sequence>
<reference evidence="2 3" key="1">
    <citation type="journal article" date="2011" name="J. Bacteriol.">
        <title>Complete genome sequence of Burkholderia rhizoxinica, an endosymbiont of Rhizopus microsporus.</title>
        <authorList>
            <person name="Lackner G."/>
            <person name="Moebius N."/>
            <person name="Partida-Martinez L."/>
            <person name="Hertweck C."/>
        </authorList>
    </citation>
    <scope>NUCLEOTIDE SEQUENCE [LARGE SCALE GENOMIC DNA]</scope>
    <source>
        <strain evidence="3">DSM 19002 / CIP 109453 / HKI 454</strain>
        <plasmid evidence="2 3">pBRH01</plasmid>
    </source>
</reference>
<feature type="compositionally biased region" description="Basic and acidic residues" evidence="1">
    <location>
        <begin position="55"/>
        <end position="80"/>
    </location>
</feature>
<evidence type="ECO:0000313" key="2">
    <source>
        <dbReference type="EMBL" id="CBW76424.1"/>
    </source>
</evidence>
<geneLocation type="plasmid" evidence="2 3">
    <name>pBRH01</name>
</geneLocation>
<evidence type="ECO:0000256" key="1">
    <source>
        <dbReference type="SAM" id="MobiDB-lite"/>
    </source>
</evidence>
<dbReference type="AlphaFoldDB" id="E5ATK0"/>
<feature type="region of interest" description="Disordered" evidence="1">
    <location>
        <begin position="1"/>
        <end position="24"/>
    </location>
</feature>
<dbReference type="EMBL" id="FR687360">
    <property type="protein sequence ID" value="CBW76424.1"/>
    <property type="molecule type" value="Genomic_DNA"/>
</dbReference>
<gene>
    <name evidence="2" type="ordered locus">RBRH_03469</name>
</gene>
<accession>E5ATK0</accession>
<keyword evidence="2" id="KW-0614">Plasmid</keyword>
<proteinExistence type="predicted"/>
<dbReference type="KEGG" id="brh:RBRH_03469"/>
<dbReference type="Proteomes" id="UP000007437">
    <property type="component" value="Plasmid pBRH01"/>
</dbReference>
<evidence type="ECO:0000313" key="3">
    <source>
        <dbReference type="Proteomes" id="UP000007437"/>
    </source>
</evidence>
<name>E5ATK0_MYCRK</name>
<organism evidence="2 3">
    <name type="scientific">Mycetohabitans rhizoxinica (strain DSM 19002 / CIP 109453 / HKI 454)</name>
    <name type="common">Paraburkholderia rhizoxinica</name>
    <dbReference type="NCBI Taxonomy" id="882378"/>
    <lineage>
        <taxon>Bacteria</taxon>
        <taxon>Pseudomonadati</taxon>
        <taxon>Pseudomonadota</taxon>
        <taxon>Betaproteobacteria</taxon>
        <taxon>Burkholderiales</taxon>
        <taxon>Burkholderiaceae</taxon>
        <taxon>Mycetohabitans</taxon>
    </lineage>
</organism>
<dbReference type="HOGENOM" id="CLU_2583025_0_0_4"/>
<protein>
    <submittedName>
        <fullName evidence="2">Uncharacterized protein</fullName>
    </submittedName>
</protein>